<feature type="domain" description="Methyltransferase" evidence="2">
    <location>
        <begin position="47"/>
        <end position="138"/>
    </location>
</feature>
<protein>
    <submittedName>
        <fullName evidence="3">Class I SAM-dependent methyltransferase</fullName>
    </submittedName>
</protein>
<dbReference type="GO" id="GO:0032259">
    <property type="term" value="P:methylation"/>
    <property type="evidence" value="ECO:0007669"/>
    <property type="project" value="UniProtKB-KW"/>
</dbReference>
<dbReference type="RefSeq" id="WP_227928357.1">
    <property type="nucleotide sequence ID" value="NZ_CP094984.1"/>
</dbReference>
<dbReference type="Proteomes" id="UP000829758">
    <property type="component" value="Chromosome"/>
</dbReference>
<name>A0A9X1M694_9MICC</name>
<dbReference type="CDD" id="cd02440">
    <property type="entry name" value="AdoMet_MTases"/>
    <property type="match status" value="1"/>
</dbReference>
<evidence type="ECO:0000313" key="5">
    <source>
        <dbReference type="Proteomes" id="UP000829758"/>
    </source>
</evidence>
<sequence>MTHSFDKDYWEQHWHEAPDTDPDTGHEPPANPYVARLAAELPAGTALDAGCGTGAEALELAAAGWDVVGADVSASALATAARRAEAQTLSGSVTWTEADLTAWEPSRRFDLVTTNYAHPAMPQLAFYSRVAEWVAPGGTLLIVGHAHDDDASTAHGHHPPEEATVTAEAIRALLDPAAWDITVAEEHPRSMTAPDGTRVTLRDVVVSATRRT</sequence>
<dbReference type="GO" id="GO:0008168">
    <property type="term" value="F:methyltransferase activity"/>
    <property type="evidence" value="ECO:0007669"/>
    <property type="project" value="UniProtKB-KW"/>
</dbReference>
<dbReference type="AlphaFoldDB" id="A0A9X1M694"/>
<dbReference type="Proteomes" id="UP001155145">
    <property type="component" value="Unassembled WGS sequence"/>
</dbReference>
<proteinExistence type="predicted"/>
<accession>A0A9X1M694</accession>
<evidence type="ECO:0000259" key="2">
    <source>
        <dbReference type="Pfam" id="PF13649"/>
    </source>
</evidence>
<dbReference type="PANTHER" id="PTHR43861">
    <property type="entry name" value="TRANS-ACONITATE 2-METHYLTRANSFERASE-RELATED"/>
    <property type="match status" value="1"/>
</dbReference>
<evidence type="ECO:0000313" key="3">
    <source>
        <dbReference type="EMBL" id="MCC3272243.1"/>
    </source>
</evidence>
<dbReference type="Pfam" id="PF13649">
    <property type="entry name" value="Methyltransf_25"/>
    <property type="match status" value="1"/>
</dbReference>
<evidence type="ECO:0000256" key="1">
    <source>
        <dbReference type="ARBA" id="ARBA00022679"/>
    </source>
</evidence>
<dbReference type="EMBL" id="CP094984">
    <property type="protein sequence ID" value="UON91887.1"/>
    <property type="molecule type" value="Genomic_DNA"/>
</dbReference>
<organism evidence="3 6">
    <name type="scientific">Arthrobacter zhangbolii</name>
    <dbReference type="NCBI Taxonomy" id="2886936"/>
    <lineage>
        <taxon>Bacteria</taxon>
        <taxon>Bacillati</taxon>
        <taxon>Actinomycetota</taxon>
        <taxon>Actinomycetes</taxon>
        <taxon>Micrococcales</taxon>
        <taxon>Micrococcaceae</taxon>
        <taxon>Arthrobacter</taxon>
    </lineage>
</organism>
<keyword evidence="1" id="KW-0808">Transferase</keyword>
<keyword evidence="3" id="KW-0489">Methyltransferase</keyword>
<evidence type="ECO:0000313" key="4">
    <source>
        <dbReference type="EMBL" id="UON91887.1"/>
    </source>
</evidence>
<dbReference type="InterPro" id="IPR041698">
    <property type="entry name" value="Methyltransf_25"/>
</dbReference>
<dbReference type="InterPro" id="IPR029063">
    <property type="entry name" value="SAM-dependent_MTases_sf"/>
</dbReference>
<gene>
    <name evidence="3" type="ORF">LJ755_05790</name>
    <name evidence="4" type="ORF">MUK71_15125</name>
</gene>
<keyword evidence="5" id="KW-1185">Reference proteome</keyword>
<evidence type="ECO:0000313" key="6">
    <source>
        <dbReference type="Proteomes" id="UP001155145"/>
    </source>
</evidence>
<reference evidence="3" key="1">
    <citation type="submission" date="2021-10" db="EMBL/GenBank/DDBJ databases">
        <title>Novel species in genus Arthrobacter.</title>
        <authorList>
            <person name="Liu Y."/>
        </authorList>
    </citation>
    <scope>NUCLEOTIDE SEQUENCE</scope>
    <source>
        <strain evidence="5">zg-Y462</strain>
        <strain evidence="3">Zg-Y462</strain>
    </source>
</reference>
<dbReference type="Gene3D" id="3.40.50.150">
    <property type="entry name" value="Vaccinia Virus protein VP39"/>
    <property type="match status" value="1"/>
</dbReference>
<dbReference type="EMBL" id="JAJFZT010000003">
    <property type="protein sequence ID" value="MCC3272243.1"/>
    <property type="molecule type" value="Genomic_DNA"/>
</dbReference>
<dbReference type="SUPFAM" id="SSF53335">
    <property type="entry name" value="S-adenosyl-L-methionine-dependent methyltransferases"/>
    <property type="match status" value="1"/>
</dbReference>